<evidence type="ECO:0000256" key="1">
    <source>
        <dbReference type="SAM" id="MobiDB-lite"/>
    </source>
</evidence>
<feature type="region of interest" description="Disordered" evidence="1">
    <location>
        <begin position="1"/>
        <end position="20"/>
    </location>
</feature>
<feature type="compositionally biased region" description="Polar residues" evidence="1">
    <location>
        <begin position="10"/>
        <end position="20"/>
    </location>
</feature>
<comment type="caution">
    <text evidence="3">The sequence shown here is derived from an EMBL/GenBank/DDBJ whole genome shotgun (WGS) entry which is preliminary data.</text>
</comment>
<gene>
    <name evidence="3" type="ORF">GCM10010405_54640</name>
</gene>
<feature type="transmembrane region" description="Helical" evidence="2">
    <location>
        <begin position="102"/>
        <end position="120"/>
    </location>
</feature>
<dbReference type="InterPro" id="IPR021235">
    <property type="entry name" value="DUF2637"/>
</dbReference>
<feature type="compositionally biased region" description="Low complexity" evidence="1">
    <location>
        <begin position="402"/>
        <end position="450"/>
    </location>
</feature>
<name>A0ABN3KKB2_9ACTN</name>
<keyword evidence="2" id="KW-0472">Membrane</keyword>
<feature type="region of interest" description="Disordered" evidence="1">
    <location>
        <begin position="376"/>
        <end position="453"/>
    </location>
</feature>
<dbReference type="PANTHER" id="PTHR23242:SF9">
    <property type="entry name" value="TRANSCRIPTION FACTOR HOXA13"/>
    <property type="match status" value="1"/>
</dbReference>
<keyword evidence="4" id="KW-1185">Reference proteome</keyword>
<organism evidence="3 4">
    <name type="scientific">Streptomyces macrosporus</name>
    <dbReference type="NCBI Taxonomy" id="44032"/>
    <lineage>
        <taxon>Bacteria</taxon>
        <taxon>Bacillati</taxon>
        <taxon>Actinomycetota</taxon>
        <taxon>Actinomycetes</taxon>
        <taxon>Kitasatosporales</taxon>
        <taxon>Streptomycetaceae</taxon>
        <taxon>Streptomyces</taxon>
    </lineage>
</organism>
<keyword evidence="2" id="KW-0812">Transmembrane</keyword>
<evidence type="ECO:0008006" key="5">
    <source>
        <dbReference type="Google" id="ProtNLM"/>
    </source>
</evidence>
<feature type="transmembrane region" description="Helical" evidence="2">
    <location>
        <begin position="32"/>
        <end position="53"/>
    </location>
</feature>
<evidence type="ECO:0000256" key="2">
    <source>
        <dbReference type="SAM" id="Phobius"/>
    </source>
</evidence>
<protein>
    <recommendedName>
        <fullName evidence="5">DUF2637 domain-containing protein</fullName>
    </recommendedName>
</protein>
<proteinExistence type="predicted"/>
<evidence type="ECO:0000313" key="3">
    <source>
        <dbReference type="EMBL" id="GAA2463252.1"/>
    </source>
</evidence>
<feature type="transmembrane region" description="Helical" evidence="2">
    <location>
        <begin position="65"/>
        <end position="90"/>
    </location>
</feature>
<sequence>MTTAPAVRPQDTSPGEPRQQTGAITLNRWQKILIGTVAVGALAIAAIGFAGSYTSVTELAEAKGFGWFARIFTIGIDAGILVLLALDLLLTWIRIPFPLLRHIAWFLTGATVVFNAAAAWPDYLGSAMHAVIPVLFIAIIEAARHAIGRIANITADAHYETPPLSRWLLALPSTFALYRWMRICGIRSYEQALRMQRDIDLYIADLRRKHGRRHWRRNATADELLVLRFARKGIPLADALEMPDRRRAARAAAEHAARMEAERAAQARQLEAEAVEAERKLKREQAEAEARRLRAETAAAEAEAKRRTEAAEVEAEAKRRAALAEAAAVEEEAKRRAEVAAAKAKLELEAKQRAEADAERLRRAEVEAKLAALARRQRQADEEEQARRRAHQAAEKAKRIAATRTTSTSASGSAATPASVSASATVSEPTVTASVPNPTSASASGTASIGGRRGRRQAEIEAVLVRIVQAGNPEAVSLEDVMTQFDLKQTTAWDRLSTARDLWKKHNAA</sequence>
<dbReference type="RefSeq" id="WP_344328258.1">
    <property type="nucleotide sequence ID" value="NZ_BAAASZ010000042.1"/>
</dbReference>
<reference evidence="3 4" key="1">
    <citation type="journal article" date="2019" name="Int. J. Syst. Evol. Microbiol.">
        <title>The Global Catalogue of Microorganisms (GCM) 10K type strain sequencing project: providing services to taxonomists for standard genome sequencing and annotation.</title>
        <authorList>
            <consortium name="The Broad Institute Genomics Platform"/>
            <consortium name="The Broad Institute Genome Sequencing Center for Infectious Disease"/>
            <person name="Wu L."/>
            <person name="Ma J."/>
        </authorList>
    </citation>
    <scope>NUCLEOTIDE SEQUENCE [LARGE SCALE GENOMIC DNA]</scope>
    <source>
        <strain evidence="3 4">JCM 6305</strain>
    </source>
</reference>
<evidence type="ECO:0000313" key="4">
    <source>
        <dbReference type="Proteomes" id="UP001501638"/>
    </source>
</evidence>
<dbReference type="Proteomes" id="UP001501638">
    <property type="component" value="Unassembled WGS sequence"/>
</dbReference>
<dbReference type="PANTHER" id="PTHR23242">
    <property type="entry name" value="TRANSCRIPTION FACTOR HOXA13"/>
    <property type="match status" value="1"/>
</dbReference>
<dbReference type="Pfam" id="PF10935">
    <property type="entry name" value="DUF2637"/>
    <property type="match status" value="1"/>
</dbReference>
<accession>A0ABN3KKB2</accession>
<dbReference type="EMBL" id="BAAASZ010000042">
    <property type="protein sequence ID" value="GAA2463252.1"/>
    <property type="molecule type" value="Genomic_DNA"/>
</dbReference>
<keyword evidence="2" id="KW-1133">Transmembrane helix</keyword>